<protein>
    <submittedName>
        <fullName evidence="1">Uncharacterized protein</fullName>
    </submittedName>
</protein>
<keyword evidence="2" id="KW-1185">Reference proteome</keyword>
<dbReference type="KEGG" id="gsn:YC6258_05954"/>
<dbReference type="Proteomes" id="UP000032266">
    <property type="component" value="Chromosome"/>
</dbReference>
<dbReference type="HOGENOM" id="CLU_3328512_0_0_6"/>
<dbReference type="EMBL" id="CP007142">
    <property type="protein sequence ID" value="AJQ97978.1"/>
    <property type="molecule type" value="Genomic_DNA"/>
</dbReference>
<dbReference type="AlphaFoldDB" id="A0A0C5VXB4"/>
<dbReference type="STRING" id="1445510.YC6258_05954"/>
<proteinExistence type="predicted"/>
<gene>
    <name evidence="1" type="ORF">YC6258_05954</name>
</gene>
<name>A0A0C5VXB4_9GAMM</name>
<sequence>MSELTVLAVTFAARPVLLTGMKPIESTANTITLISLLW</sequence>
<evidence type="ECO:0000313" key="2">
    <source>
        <dbReference type="Proteomes" id="UP000032266"/>
    </source>
</evidence>
<organism evidence="1 2">
    <name type="scientific">Gynuella sunshinyii YC6258</name>
    <dbReference type="NCBI Taxonomy" id="1445510"/>
    <lineage>
        <taxon>Bacteria</taxon>
        <taxon>Pseudomonadati</taxon>
        <taxon>Pseudomonadota</taxon>
        <taxon>Gammaproteobacteria</taxon>
        <taxon>Oceanospirillales</taxon>
        <taxon>Saccharospirillaceae</taxon>
        <taxon>Gynuella</taxon>
    </lineage>
</organism>
<evidence type="ECO:0000313" key="1">
    <source>
        <dbReference type="EMBL" id="AJQ97978.1"/>
    </source>
</evidence>
<accession>A0A0C5VXB4</accession>
<reference evidence="1 2" key="1">
    <citation type="submission" date="2014-01" db="EMBL/GenBank/DDBJ databases">
        <title>Full genme sequencing of cellulolytic bacterium Gynuella sunshinyii YC6258T gen. nov., sp. nov.</title>
        <authorList>
            <person name="Khan H."/>
            <person name="Chung E.J."/>
            <person name="Chung Y.R."/>
        </authorList>
    </citation>
    <scope>NUCLEOTIDE SEQUENCE [LARGE SCALE GENOMIC DNA]</scope>
    <source>
        <strain evidence="1 2">YC6258</strain>
    </source>
</reference>